<sequence length="177" mass="20301">MKSHLKVTALISTIIMFIFLTGCDAFAKETMDFYKSTNSIDLSGEKINSISINSNENDVITAFGEPNNVEEIENPKSKYLSYDGVEFDLIDDKVMQIFIKRESENSKKYKTAKEIKIGNTKEIVIKRYGQNYYERVEGGLETVGYFDKDNMINIEFGFHENQVAAIIIQKIGWREAH</sequence>
<proteinExistence type="predicted"/>
<dbReference type="STRING" id="426757.SAMN04488127_2826"/>
<gene>
    <name evidence="1" type="ORF">SAMN04488127_2826</name>
</gene>
<organism evidence="1 2">
    <name type="scientific">Bhargavaea ginsengi</name>
    <dbReference type="NCBI Taxonomy" id="426757"/>
    <lineage>
        <taxon>Bacteria</taxon>
        <taxon>Bacillati</taxon>
        <taxon>Bacillota</taxon>
        <taxon>Bacilli</taxon>
        <taxon>Bacillales</taxon>
        <taxon>Caryophanaceae</taxon>
        <taxon>Bhargavaea</taxon>
    </lineage>
</organism>
<keyword evidence="2" id="KW-1185">Reference proteome</keyword>
<evidence type="ECO:0000313" key="2">
    <source>
        <dbReference type="Proteomes" id="UP000199200"/>
    </source>
</evidence>
<evidence type="ECO:0000313" key="1">
    <source>
        <dbReference type="EMBL" id="SEJ79532.1"/>
    </source>
</evidence>
<name>A0A1H7BXU9_9BACL</name>
<dbReference type="OrthoDB" id="1912519at2"/>
<dbReference type="AlphaFoldDB" id="A0A1H7BXU9"/>
<dbReference type="PROSITE" id="PS51257">
    <property type="entry name" value="PROKAR_LIPOPROTEIN"/>
    <property type="match status" value="1"/>
</dbReference>
<dbReference type="Proteomes" id="UP000199200">
    <property type="component" value="Unassembled WGS sequence"/>
</dbReference>
<protein>
    <recommendedName>
        <fullName evidence="3">Lipoprotein</fullName>
    </recommendedName>
</protein>
<dbReference type="RefSeq" id="WP_092055553.1">
    <property type="nucleotide sequence ID" value="NZ_FNZF01000007.1"/>
</dbReference>
<evidence type="ECO:0008006" key="3">
    <source>
        <dbReference type="Google" id="ProtNLM"/>
    </source>
</evidence>
<accession>A0A1H7BXU9</accession>
<reference evidence="2" key="1">
    <citation type="submission" date="2016-10" db="EMBL/GenBank/DDBJ databases">
        <authorList>
            <person name="Varghese N."/>
            <person name="Submissions S."/>
        </authorList>
    </citation>
    <scope>NUCLEOTIDE SEQUENCE [LARGE SCALE GENOMIC DNA]</scope>
    <source>
        <strain evidence="2">CGMCC 1.6763</strain>
    </source>
</reference>
<dbReference type="EMBL" id="FNZF01000007">
    <property type="protein sequence ID" value="SEJ79532.1"/>
    <property type="molecule type" value="Genomic_DNA"/>
</dbReference>